<evidence type="ECO:0000256" key="5">
    <source>
        <dbReference type="ARBA" id="ARBA00023049"/>
    </source>
</evidence>
<feature type="signal peptide" evidence="7">
    <location>
        <begin position="1"/>
        <end position="30"/>
    </location>
</feature>
<dbReference type="SMART" id="SM00495">
    <property type="entry name" value="ChtBD3"/>
    <property type="match status" value="1"/>
</dbReference>
<evidence type="ECO:0000256" key="4">
    <source>
        <dbReference type="ARBA" id="ARBA00022833"/>
    </source>
</evidence>
<dbReference type="SUPFAM" id="SSF55486">
    <property type="entry name" value="Metalloproteases ('zincins'), catalytic domain"/>
    <property type="match status" value="1"/>
</dbReference>
<dbReference type="InterPro" id="IPR027268">
    <property type="entry name" value="Peptidase_M4/M1_CTD_sf"/>
</dbReference>
<dbReference type="SUPFAM" id="SSF51055">
    <property type="entry name" value="Carbohydrate binding domain"/>
    <property type="match status" value="1"/>
</dbReference>
<dbReference type="Gene3D" id="2.10.10.20">
    <property type="entry name" value="Carbohydrate-binding module superfamily 5/12"/>
    <property type="match status" value="1"/>
</dbReference>
<proteinExistence type="predicted"/>
<sequence>MKPNGRTRVAALLAATLGASALYGAAPATASPSPTPPVSPSGPQAAGAQGSAYAPPDARARSRALGTADRALTARSRELRTGDGDTFGSPTVVFGSRGLQYLTYPRLHRGLPVYGGDVIVATDREGGRVTAVTTGQRAKLDDVATKPVVTAERARAIARDLLGTVTKQSDPRLVVHAAGTKPRLTWESVVTGSSKDGPSVLHVYVDAADGSIADRWDDVRRGVGHPFHNGDPVYIDTSGSAGSYSMTDPTRANLSCASTNGTVYTGADDEWGDGSASGLETTCVDGMFAAQRTWDMVRDWLGRDGITGTGRTFPIRVGFNFPNAVWAGDGVWLGHNESGSKQMSSMDVVGHEYGHAIFENTSGGNGSGSETNALNESTGDIIGTLTEHYANQPPGVDAPDYLIGEKVDFSGPGPLRNMYDPAVFGDPGCYSEEVLTQEPHKVAGIQNHWFYLLAEGDRVQGRPEQSPVCAGDGVTGIGLRDAGEIYMGALNLKTVPWTHAKVRAATVQSALALFGCLHLQRVKDAWDAVGVAASPDEPGCPADSRTFTVRTGEPDGMIDQGTSTTVAVRTRKLSGPSQDLDLTAEGVPAGTDVTFTTPRMPSGASTLMRVTTSASTPVGTHTIVVRATSAATPTLSETTSYRLTVSPASPANDFSVSLDRHTVTVKPGQTATLTLGTTTTAGDPQQVALTAFGLPDSFSFTFNPSTITTGQTARVTVHPSEATPPGVYFATVRATGASRRTTTLRLEVSGGDFAVRLTPAAATVEPGQAAVSTLETTPVWLAPQVLQISASGIPAGVTVSASPSAVELGSPSTITFATSATTVPGTYPITVSATGVETRSTTFTLTVTPPPLPAWKPYTQYKAGDRVTHNGVVYRCVLGHVSLPGWQPPRTPALWARVKSTK</sequence>
<dbReference type="Pfam" id="PF02839">
    <property type="entry name" value="CBM_5_12"/>
    <property type="match status" value="1"/>
</dbReference>
<feature type="chain" id="PRO_5046241497" evidence="7">
    <location>
        <begin position="31"/>
        <end position="902"/>
    </location>
</feature>
<dbReference type="RefSeq" id="WP_386188702.1">
    <property type="nucleotide sequence ID" value="NZ_JBHSBC010000004.1"/>
</dbReference>
<dbReference type="InterPro" id="IPR013856">
    <property type="entry name" value="Peptidase_M4_domain"/>
</dbReference>
<dbReference type="PANTHER" id="PTHR33794">
    <property type="entry name" value="BACILLOLYSIN"/>
    <property type="match status" value="1"/>
</dbReference>
<dbReference type="CDD" id="cd12214">
    <property type="entry name" value="ChiA1_BD"/>
    <property type="match status" value="1"/>
</dbReference>
<evidence type="ECO:0000256" key="6">
    <source>
        <dbReference type="SAM" id="MobiDB-lite"/>
    </source>
</evidence>
<dbReference type="Pfam" id="PF02868">
    <property type="entry name" value="Peptidase_M4_C"/>
    <property type="match status" value="1"/>
</dbReference>
<keyword evidence="2" id="KW-0479">Metal-binding</keyword>
<dbReference type="CDD" id="cd09597">
    <property type="entry name" value="M4_TLP"/>
    <property type="match status" value="1"/>
</dbReference>
<evidence type="ECO:0000256" key="2">
    <source>
        <dbReference type="ARBA" id="ARBA00022723"/>
    </source>
</evidence>
<feature type="domain" description="Chitin-binding type-3" evidence="8">
    <location>
        <begin position="852"/>
        <end position="898"/>
    </location>
</feature>
<reference evidence="10" key="1">
    <citation type="journal article" date="2019" name="Int. J. Syst. Evol. Microbiol.">
        <title>The Global Catalogue of Microorganisms (GCM) 10K type strain sequencing project: providing services to taxonomists for standard genome sequencing and annotation.</title>
        <authorList>
            <consortium name="The Broad Institute Genomics Platform"/>
            <consortium name="The Broad Institute Genome Sequencing Center for Infectious Disease"/>
            <person name="Wu L."/>
            <person name="Ma J."/>
        </authorList>
    </citation>
    <scope>NUCLEOTIDE SEQUENCE [LARGE SCALE GENOMIC DNA]</scope>
    <source>
        <strain evidence="10">TBRC 7912</strain>
    </source>
</reference>
<evidence type="ECO:0000313" key="9">
    <source>
        <dbReference type="EMBL" id="MFC3979840.1"/>
    </source>
</evidence>
<keyword evidence="4" id="KW-0862">Zinc</keyword>
<dbReference type="Gene3D" id="1.10.390.10">
    <property type="entry name" value="Neutral Protease Domain 2"/>
    <property type="match status" value="1"/>
</dbReference>
<dbReference type="InterPro" id="IPR050728">
    <property type="entry name" value="Zinc_Metalloprotease_M4"/>
</dbReference>
<name>A0ABV8EXC9_9ACTN</name>
<comment type="caution">
    <text evidence="9">The sequence shown here is derived from an EMBL/GenBank/DDBJ whole genome shotgun (WGS) entry which is preliminary data.</text>
</comment>
<dbReference type="PANTHER" id="PTHR33794:SF1">
    <property type="entry name" value="BACILLOLYSIN"/>
    <property type="match status" value="1"/>
</dbReference>
<evidence type="ECO:0000256" key="3">
    <source>
        <dbReference type="ARBA" id="ARBA00022801"/>
    </source>
</evidence>
<evidence type="ECO:0000256" key="7">
    <source>
        <dbReference type="SAM" id="SignalP"/>
    </source>
</evidence>
<accession>A0ABV8EXC9</accession>
<feature type="region of interest" description="Disordered" evidence="6">
    <location>
        <begin position="25"/>
        <end position="87"/>
    </location>
</feature>
<protein>
    <submittedName>
        <fullName evidence="9">M4 family metallopeptidase</fullName>
    </submittedName>
</protein>
<dbReference type="Proteomes" id="UP001595698">
    <property type="component" value="Unassembled WGS sequence"/>
</dbReference>
<evidence type="ECO:0000313" key="10">
    <source>
        <dbReference type="Proteomes" id="UP001595698"/>
    </source>
</evidence>
<feature type="compositionally biased region" description="Low complexity" evidence="6">
    <location>
        <begin position="41"/>
        <end position="56"/>
    </location>
</feature>
<keyword evidence="1" id="KW-0645">Protease</keyword>
<keyword evidence="10" id="KW-1185">Reference proteome</keyword>
<dbReference type="Pfam" id="PF01447">
    <property type="entry name" value="Peptidase_M4"/>
    <property type="match status" value="1"/>
</dbReference>
<dbReference type="Gene3D" id="3.10.170.10">
    <property type="match status" value="1"/>
</dbReference>
<dbReference type="InterPro" id="IPR003610">
    <property type="entry name" value="CBM5/12"/>
</dbReference>
<keyword evidence="7" id="KW-0732">Signal</keyword>
<dbReference type="InterPro" id="IPR036573">
    <property type="entry name" value="CBM_sf_5/12"/>
</dbReference>
<gene>
    <name evidence="9" type="ORF">ACFOYY_06905</name>
</gene>
<evidence type="ECO:0000256" key="1">
    <source>
        <dbReference type="ARBA" id="ARBA00022670"/>
    </source>
</evidence>
<keyword evidence="3" id="KW-0378">Hydrolase</keyword>
<organism evidence="9 10">
    <name type="scientific">Streptosporangium jomthongense</name>
    <dbReference type="NCBI Taxonomy" id="1193683"/>
    <lineage>
        <taxon>Bacteria</taxon>
        <taxon>Bacillati</taxon>
        <taxon>Actinomycetota</taxon>
        <taxon>Actinomycetes</taxon>
        <taxon>Streptosporangiales</taxon>
        <taxon>Streptosporangiaceae</taxon>
        <taxon>Streptosporangium</taxon>
    </lineage>
</organism>
<dbReference type="InterPro" id="IPR001570">
    <property type="entry name" value="Peptidase_M4_C_domain"/>
</dbReference>
<keyword evidence="5" id="KW-0482">Metalloprotease</keyword>
<evidence type="ECO:0000259" key="8">
    <source>
        <dbReference type="SMART" id="SM00495"/>
    </source>
</evidence>
<dbReference type="EMBL" id="JBHSBC010000004">
    <property type="protein sequence ID" value="MFC3979840.1"/>
    <property type="molecule type" value="Genomic_DNA"/>
</dbReference>